<feature type="compositionally biased region" description="Acidic residues" evidence="2">
    <location>
        <begin position="221"/>
        <end position="232"/>
    </location>
</feature>
<evidence type="ECO:0000256" key="2">
    <source>
        <dbReference type="SAM" id="MobiDB-lite"/>
    </source>
</evidence>
<proteinExistence type="predicted"/>
<feature type="compositionally biased region" description="Basic and acidic residues" evidence="2">
    <location>
        <begin position="282"/>
        <end position="291"/>
    </location>
</feature>
<evidence type="ECO:0000256" key="1">
    <source>
        <dbReference type="SAM" id="Coils"/>
    </source>
</evidence>
<keyword evidence="4" id="KW-1185">Reference proteome</keyword>
<dbReference type="InterPro" id="IPR009959">
    <property type="entry name" value="Cyclase_SnoaL-like"/>
</dbReference>
<keyword evidence="1" id="KW-0175">Coiled coil</keyword>
<feature type="coiled-coil region" evidence="1">
    <location>
        <begin position="486"/>
        <end position="513"/>
    </location>
</feature>
<dbReference type="Proteomes" id="UP001153069">
    <property type="component" value="Unassembled WGS sequence"/>
</dbReference>
<feature type="compositionally biased region" description="Acidic residues" evidence="2">
    <location>
        <begin position="362"/>
        <end position="371"/>
    </location>
</feature>
<organism evidence="3 4">
    <name type="scientific">Seminavis robusta</name>
    <dbReference type="NCBI Taxonomy" id="568900"/>
    <lineage>
        <taxon>Eukaryota</taxon>
        <taxon>Sar</taxon>
        <taxon>Stramenopiles</taxon>
        <taxon>Ochrophyta</taxon>
        <taxon>Bacillariophyta</taxon>
        <taxon>Bacillariophyceae</taxon>
        <taxon>Bacillariophycidae</taxon>
        <taxon>Naviculales</taxon>
        <taxon>Naviculaceae</taxon>
        <taxon>Seminavis</taxon>
    </lineage>
</organism>
<sequence length="722" mass="78958">VHQSLKNYMCEIHSMVVEGNKAYCRLRHYGEHTKRPIMGLEPTGREVSWTGAMEFTLSSETGKIQTVWELGDMNLKAVLEENATMQQRQYFGDNQNNININGDDSVATAQAFPASDVGSVDDIGSVAAVVAQTREHVDDISSVAAVVAPAAAAREPQAFARRHSSLCRPVNRARVLGFLKNVTTIPVAEVTTAECEWVQQPGRCDPPSNTEEASEDPPGTLEEDEYAEEDASQADSVPSLVESVGLEPPMLIHGSATGQHHEGSHDAEDASEYDTETNVHVVAEEQPEHFDIGGGETQRSDPPSETESTVDDQSAVDDQTDVEAEDADTKDNNEEEGEAEEPGESNDPTTTDDWTHDMPVAPEEDETEQPDDASHPHESNATVDRIQELQTTSEEILGEEVIPMLKECMKKVDGFNDRRNGALIHLKDDLQAQASQMEEWHKTVLDGICLQTKTLQKSMHERTSKITSRIFSLESFCRDLQNRKDADQQMRMIANLQAEQAKLRNDIKTLLKAMVTHVNKDDDDDSSSGESSSSSSSSSSGWSSHSDGSIPSDVTIYPPREPKAMPAKNTERKPAKTATKTGAKQASKTAKKTEGKPSAKPAPKPAKASSARKLAMPEDSERSLCSTVDSLILYGFHDETDGEAADAVAKMMDAAKAKAAANTRKGAAKFTGKSRNFKTIDKKTLEDFRSAIRRESKRARSTRFATTRVVPQKTVKGAWGTE</sequence>
<dbReference type="SUPFAM" id="SSF54427">
    <property type="entry name" value="NTF2-like"/>
    <property type="match status" value="1"/>
</dbReference>
<dbReference type="EMBL" id="CAICTM010002016">
    <property type="protein sequence ID" value="CAB9527557.1"/>
    <property type="molecule type" value="Genomic_DNA"/>
</dbReference>
<feature type="region of interest" description="Disordered" evidence="2">
    <location>
        <begin position="199"/>
        <end position="237"/>
    </location>
</feature>
<reference evidence="3" key="1">
    <citation type="submission" date="2020-06" db="EMBL/GenBank/DDBJ databases">
        <authorList>
            <consortium name="Plant Systems Biology data submission"/>
        </authorList>
    </citation>
    <scope>NUCLEOTIDE SEQUENCE</scope>
    <source>
        <strain evidence="3">D6</strain>
    </source>
</reference>
<feature type="compositionally biased region" description="Acidic residues" evidence="2">
    <location>
        <begin position="308"/>
        <end position="326"/>
    </location>
</feature>
<feature type="non-terminal residue" evidence="3">
    <location>
        <position position="1"/>
    </location>
</feature>
<gene>
    <name evidence="3" type="ORF">SEMRO_2018_G311210.1</name>
</gene>
<name>A0A9N8ESZ8_9STRA</name>
<accession>A0A9N8ESZ8</accession>
<dbReference type="Gene3D" id="3.10.450.50">
    <property type="match status" value="1"/>
</dbReference>
<dbReference type="Pfam" id="PF07366">
    <property type="entry name" value="SnoaL"/>
    <property type="match status" value="1"/>
</dbReference>
<dbReference type="GO" id="GO:0030638">
    <property type="term" value="P:polyketide metabolic process"/>
    <property type="evidence" value="ECO:0007669"/>
    <property type="project" value="InterPro"/>
</dbReference>
<evidence type="ECO:0000313" key="4">
    <source>
        <dbReference type="Proteomes" id="UP001153069"/>
    </source>
</evidence>
<protein>
    <submittedName>
        <fullName evidence="3">SnoaL-like polyketide cyclase (Partial)</fullName>
    </submittedName>
</protein>
<feature type="compositionally biased region" description="Basic and acidic residues" evidence="2">
    <location>
        <begin position="259"/>
        <end position="268"/>
    </location>
</feature>
<feature type="compositionally biased region" description="Low complexity" evidence="2">
    <location>
        <begin position="576"/>
        <end position="588"/>
    </location>
</feature>
<dbReference type="AlphaFoldDB" id="A0A9N8ESZ8"/>
<feature type="compositionally biased region" description="Acidic residues" evidence="2">
    <location>
        <begin position="333"/>
        <end position="344"/>
    </location>
</feature>
<feature type="compositionally biased region" description="Low complexity" evidence="2">
    <location>
        <begin position="598"/>
        <end position="611"/>
    </location>
</feature>
<feature type="region of interest" description="Disordered" evidence="2">
    <location>
        <begin position="250"/>
        <end position="381"/>
    </location>
</feature>
<dbReference type="InterPro" id="IPR032710">
    <property type="entry name" value="NTF2-like_dom_sf"/>
</dbReference>
<feature type="compositionally biased region" description="Low complexity" evidence="2">
    <location>
        <begin position="528"/>
        <end position="553"/>
    </location>
</feature>
<feature type="region of interest" description="Disordered" evidence="2">
    <location>
        <begin position="519"/>
        <end position="622"/>
    </location>
</feature>
<comment type="caution">
    <text evidence="3">The sequence shown here is derived from an EMBL/GenBank/DDBJ whole genome shotgun (WGS) entry which is preliminary data.</text>
</comment>
<evidence type="ECO:0000313" key="3">
    <source>
        <dbReference type="EMBL" id="CAB9527557.1"/>
    </source>
</evidence>